<evidence type="ECO:0000313" key="2">
    <source>
        <dbReference type="EMBL" id="KAI3932704.1"/>
    </source>
</evidence>
<comment type="caution">
    <text evidence="2">The sequence shown here is derived from an EMBL/GenBank/DDBJ whole genome shotgun (WGS) entry which is preliminary data.</text>
</comment>
<feature type="signal peptide" evidence="1">
    <location>
        <begin position="1"/>
        <end position="20"/>
    </location>
</feature>
<feature type="chain" id="PRO_5041897230" evidence="1">
    <location>
        <begin position="21"/>
        <end position="61"/>
    </location>
</feature>
<organism evidence="2 3">
    <name type="scientific">Papaver atlanticum</name>
    <dbReference type="NCBI Taxonomy" id="357466"/>
    <lineage>
        <taxon>Eukaryota</taxon>
        <taxon>Viridiplantae</taxon>
        <taxon>Streptophyta</taxon>
        <taxon>Embryophyta</taxon>
        <taxon>Tracheophyta</taxon>
        <taxon>Spermatophyta</taxon>
        <taxon>Magnoliopsida</taxon>
        <taxon>Ranunculales</taxon>
        <taxon>Papaveraceae</taxon>
        <taxon>Papaveroideae</taxon>
        <taxon>Papaver</taxon>
    </lineage>
</organism>
<dbReference type="Proteomes" id="UP001202328">
    <property type="component" value="Unassembled WGS sequence"/>
</dbReference>
<dbReference type="AlphaFoldDB" id="A0AAD4T2E3"/>
<proteinExistence type="predicted"/>
<evidence type="ECO:0000313" key="3">
    <source>
        <dbReference type="Proteomes" id="UP001202328"/>
    </source>
</evidence>
<feature type="non-terminal residue" evidence="2">
    <location>
        <position position="1"/>
    </location>
</feature>
<keyword evidence="3" id="KW-1185">Reference proteome</keyword>
<evidence type="ECO:0000256" key="1">
    <source>
        <dbReference type="SAM" id="SignalP"/>
    </source>
</evidence>
<protein>
    <submittedName>
        <fullName evidence="2">Uncharacterized protein</fullName>
    </submittedName>
</protein>
<gene>
    <name evidence="2" type="ORF">MKW98_012675</name>
</gene>
<name>A0AAD4T2E3_9MAGN</name>
<accession>A0AAD4T2E3</accession>
<sequence length="61" mass="6979">SAIFALLGLVLQKLLKMNRAWDSLGDAFHGWVIDGLGDTKHIWRIIVVEEKAKVEKEEKDF</sequence>
<dbReference type="EMBL" id="JAJJMB010006998">
    <property type="protein sequence ID" value="KAI3932704.1"/>
    <property type="molecule type" value="Genomic_DNA"/>
</dbReference>
<reference evidence="2" key="1">
    <citation type="submission" date="2022-04" db="EMBL/GenBank/DDBJ databases">
        <title>A functionally conserved STORR gene fusion in Papaver species that diverged 16.8 million years ago.</title>
        <authorList>
            <person name="Catania T."/>
        </authorList>
    </citation>
    <scope>NUCLEOTIDE SEQUENCE</scope>
    <source>
        <strain evidence="2">S-188037</strain>
    </source>
</reference>
<keyword evidence="1" id="KW-0732">Signal</keyword>